<dbReference type="SUPFAM" id="SSF52540">
    <property type="entry name" value="P-loop containing nucleoside triphosphate hydrolases"/>
    <property type="match status" value="1"/>
</dbReference>
<dbReference type="RefSeq" id="WP_039141856.1">
    <property type="nucleotide sequence ID" value="NZ_JSVC01000019.1"/>
</dbReference>
<dbReference type="InterPro" id="IPR027417">
    <property type="entry name" value="P-loop_NTPase"/>
</dbReference>
<dbReference type="OrthoDB" id="836928at2"/>
<organism evidence="1 2">
    <name type="scientific">Flavihumibacter solisilvae</name>
    <dbReference type="NCBI Taxonomy" id="1349421"/>
    <lineage>
        <taxon>Bacteria</taxon>
        <taxon>Pseudomonadati</taxon>
        <taxon>Bacteroidota</taxon>
        <taxon>Chitinophagia</taxon>
        <taxon>Chitinophagales</taxon>
        <taxon>Chitinophagaceae</taxon>
        <taxon>Flavihumibacter</taxon>
    </lineage>
</organism>
<protein>
    <recommendedName>
        <fullName evidence="3">Error-prone repair protein ImuA</fullName>
    </recommendedName>
</protein>
<name>A0A0C1L194_9BACT</name>
<evidence type="ECO:0008006" key="3">
    <source>
        <dbReference type="Google" id="ProtNLM"/>
    </source>
</evidence>
<evidence type="ECO:0000313" key="1">
    <source>
        <dbReference type="EMBL" id="KIC93406.1"/>
    </source>
</evidence>
<gene>
    <name evidence="1" type="ORF">OI18_16640</name>
</gene>
<dbReference type="AlphaFoldDB" id="A0A0C1L194"/>
<dbReference type="Proteomes" id="UP000031408">
    <property type="component" value="Unassembled WGS sequence"/>
</dbReference>
<evidence type="ECO:0000313" key="2">
    <source>
        <dbReference type="Proteomes" id="UP000031408"/>
    </source>
</evidence>
<sequence>MPDLNDDIIAALKEQIFSMNGYKTFHGKDCGVLPKPFTDPLLSRSFPLGVIHEFVCAGSEDYAATTGFTAGVLASLMQGGRFAVWISTNSHLFPPAFTTYGVASERIIFIRLKKENDVLWAMEEALKCDGLAAVIGDVKELSFTASRRLQLAVEDSRVTGFVIRRNIRNLNTTACVTRWKITHLPTDSEDGLPGIGFPHWNVQLLKIRNGKPLNWQLKFVDGGIKVVPQSSQNIQEVHRKIG</sequence>
<dbReference type="Gene3D" id="3.40.50.300">
    <property type="entry name" value="P-loop containing nucleotide triphosphate hydrolases"/>
    <property type="match status" value="1"/>
</dbReference>
<dbReference type="EMBL" id="JSVC01000019">
    <property type="protein sequence ID" value="KIC93406.1"/>
    <property type="molecule type" value="Genomic_DNA"/>
</dbReference>
<dbReference type="STRING" id="1349421.OI18_16640"/>
<comment type="caution">
    <text evidence="1">The sequence shown here is derived from an EMBL/GenBank/DDBJ whole genome shotgun (WGS) entry which is preliminary data.</text>
</comment>
<accession>A0A0C1L194</accession>
<proteinExistence type="predicted"/>
<reference evidence="1 2" key="1">
    <citation type="submission" date="2014-11" db="EMBL/GenBank/DDBJ databases">
        <title>Genome sequence of Flavihumibacter solisilvae 3-3.</title>
        <authorList>
            <person name="Zhou G."/>
            <person name="Li M."/>
            <person name="Wang G."/>
        </authorList>
    </citation>
    <scope>NUCLEOTIDE SEQUENCE [LARGE SCALE GENOMIC DNA]</scope>
    <source>
        <strain evidence="1 2">3-3</strain>
    </source>
</reference>
<keyword evidence="2" id="KW-1185">Reference proteome</keyword>